<reference evidence="2" key="1">
    <citation type="submission" date="2021-09" db="EMBL/GenBank/DDBJ databases">
        <authorList>
            <consortium name="Pathogen Informatics"/>
        </authorList>
    </citation>
    <scope>NUCLEOTIDE SEQUENCE</scope>
</reference>
<sequence length="215" mass="24090">MKDKRCEKSNRNKCKAKQNESLSKEKKCDELAQLRNNTVTQRQMDNNIGENISVQGIQGAPNATGSTSNRQPTNLDIQRTTRNSSSLAIAPIALISNPPVISNALGAMTSNNMQRILRIVRHVPSNQEQERFIRDISGDEAAEGHLNGQIAIAVPDCRERLNANRSRPDRFRTPLQSSKLYFKHCSDLLMAPKKRRCPPYCKLTKAAAPFILRLP</sequence>
<dbReference type="EMBL" id="CAKAEH010000111">
    <property type="protein sequence ID" value="CAG9529865.1"/>
    <property type="molecule type" value="Genomic_DNA"/>
</dbReference>
<feature type="compositionally biased region" description="Basic and acidic residues" evidence="1">
    <location>
        <begin position="1"/>
        <end position="10"/>
    </location>
</feature>
<comment type="caution">
    <text evidence="2">The sequence shown here is derived from an EMBL/GenBank/DDBJ whole genome shotgun (WGS) entry which is preliminary data.</text>
</comment>
<organism evidence="2 3">
    <name type="scientific">Cercopithifilaria johnstoni</name>
    <dbReference type="NCBI Taxonomy" id="2874296"/>
    <lineage>
        <taxon>Eukaryota</taxon>
        <taxon>Metazoa</taxon>
        <taxon>Ecdysozoa</taxon>
        <taxon>Nematoda</taxon>
        <taxon>Chromadorea</taxon>
        <taxon>Rhabditida</taxon>
        <taxon>Spirurina</taxon>
        <taxon>Spiruromorpha</taxon>
        <taxon>Filarioidea</taxon>
        <taxon>Onchocercidae</taxon>
        <taxon>Cercopithifilaria</taxon>
    </lineage>
</organism>
<evidence type="ECO:0000313" key="2">
    <source>
        <dbReference type="EMBL" id="CAG9529865.1"/>
    </source>
</evidence>
<evidence type="ECO:0000256" key="1">
    <source>
        <dbReference type="SAM" id="MobiDB-lite"/>
    </source>
</evidence>
<accession>A0A8J2LW43</accession>
<dbReference type="Proteomes" id="UP000746747">
    <property type="component" value="Unassembled WGS sequence"/>
</dbReference>
<feature type="region of interest" description="Disordered" evidence="1">
    <location>
        <begin position="1"/>
        <end position="25"/>
    </location>
</feature>
<dbReference type="OrthoDB" id="5818697at2759"/>
<gene>
    <name evidence="2" type="ORF">CJOHNSTONI_LOCUS412</name>
</gene>
<protein>
    <submittedName>
        <fullName evidence="2">Uncharacterized protein</fullName>
    </submittedName>
</protein>
<evidence type="ECO:0000313" key="3">
    <source>
        <dbReference type="Proteomes" id="UP000746747"/>
    </source>
</evidence>
<dbReference type="AlphaFoldDB" id="A0A8J2LW43"/>
<proteinExistence type="predicted"/>
<name>A0A8J2LW43_9BILA</name>
<keyword evidence="3" id="KW-1185">Reference proteome</keyword>